<reference evidence="2" key="1">
    <citation type="journal article" date="2021" name="Genome Biol. Evol.">
        <title>A High-Quality Reference Genome for a Parasitic Bivalve with Doubly Uniparental Inheritance (Bivalvia: Unionida).</title>
        <authorList>
            <person name="Smith C.H."/>
        </authorList>
    </citation>
    <scope>NUCLEOTIDE SEQUENCE</scope>
    <source>
        <strain evidence="2">CHS0354</strain>
    </source>
</reference>
<name>A0AAE0SWE8_9BIVA</name>
<evidence type="ECO:0000313" key="2">
    <source>
        <dbReference type="EMBL" id="KAK3599467.1"/>
    </source>
</evidence>
<reference evidence="2" key="3">
    <citation type="submission" date="2023-05" db="EMBL/GenBank/DDBJ databases">
        <authorList>
            <person name="Smith C.H."/>
        </authorList>
    </citation>
    <scope>NUCLEOTIDE SEQUENCE</scope>
    <source>
        <strain evidence="2">CHS0354</strain>
        <tissue evidence="2">Mantle</tissue>
    </source>
</reference>
<reference evidence="2" key="2">
    <citation type="journal article" date="2021" name="Genome Biol. Evol.">
        <title>Developing a high-quality reference genome for a parasitic bivalve with doubly uniparental inheritance (Bivalvia: Unionida).</title>
        <authorList>
            <person name="Smith C.H."/>
        </authorList>
    </citation>
    <scope>NUCLEOTIDE SEQUENCE</scope>
    <source>
        <strain evidence="2">CHS0354</strain>
        <tissue evidence="2">Mantle</tissue>
    </source>
</reference>
<dbReference type="InterPro" id="IPR024810">
    <property type="entry name" value="MAB21L/cGLR"/>
</dbReference>
<organism evidence="2 3">
    <name type="scientific">Potamilus streckersoni</name>
    <dbReference type="NCBI Taxonomy" id="2493646"/>
    <lineage>
        <taxon>Eukaryota</taxon>
        <taxon>Metazoa</taxon>
        <taxon>Spiralia</taxon>
        <taxon>Lophotrochozoa</taxon>
        <taxon>Mollusca</taxon>
        <taxon>Bivalvia</taxon>
        <taxon>Autobranchia</taxon>
        <taxon>Heteroconchia</taxon>
        <taxon>Palaeoheterodonta</taxon>
        <taxon>Unionida</taxon>
        <taxon>Unionoidea</taxon>
        <taxon>Unionidae</taxon>
        <taxon>Ambleminae</taxon>
        <taxon>Lampsilini</taxon>
        <taxon>Potamilus</taxon>
    </lineage>
</organism>
<dbReference type="EMBL" id="JAEAOA010000455">
    <property type="protein sequence ID" value="KAK3599467.1"/>
    <property type="molecule type" value="Genomic_DNA"/>
</dbReference>
<dbReference type="AlphaFoldDB" id="A0AAE0SWE8"/>
<sequence>MALNIPEYYKEVSLRLSRVLDTVGLGEDIRWQKINMWIQTQKMKSVTFGSARFLGSQAEATTTPGLQSDIDTISPLAVTVIQNLESWVPEVPNLLVVGDENTPPGYVKLQGVRLYLPQPIFNKNSDIYKVDRHGLSVICHDNHLFKHAFADEHHGPANTTICFSTGVSVDYVQALRLHTWPYHATGWITRNRCHNWPSKQTINLTQQTGAILVPVGHKHSPEKHLEWRISISFGEKLLVWQFNSTQYKCYILLKIINKSFIKPIVGNDVLSSYHCKTCIFYLIESTPTDIWQTDNLLLCLDLCLRLLYNWTEAETCPNYFIPEENMFQCKVYGHVQGWLLCVLRNLLSQEGRYLARISCDNIGEKLVRTCQCPLMELEIENCDVGAVMWVSVLYQLIAVDDLICQPRTLNRLITSHVLGLEIKTVLWKCCCSIIGSKLASKCLSSESPDQQGLDMAQELLLLGSSSDVASGKLKLAAFYLVLDNLDLAEDVLNEIHANYTYKISNMSGQDLQVKLNENLPISQIISQCVAFPVIYEPSEIKCIHKALIPEMFRTAGLDKRDPDEIYLNNLVRIDPKVYLHFLKFLCYYRQNKTSHKNVALENMIFAIEHELDYFKDSDLNLLAYCLRQEGKLMNAFNVLCKSMKQKEKHNAAKWQIATLINVAFRFLRGGQ</sequence>
<keyword evidence="3" id="KW-1185">Reference proteome</keyword>
<evidence type="ECO:0000313" key="3">
    <source>
        <dbReference type="Proteomes" id="UP001195483"/>
    </source>
</evidence>
<dbReference type="Proteomes" id="UP001195483">
    <property type="component" value="Unassembled WGS sequence"/>
</dbReference>
<dbReference type="PANTHER" id="PTHR10656">
    <property type="entry name" value="CELL FATE DETERMINING PROTEIN MAB21-RELATED"/>
    <property type="match status" value="1"/>
</dbReference>
<dbReference type="Pfam" id="PF20266">
    <property type="entry name" value="Mab-21_C"/>
    <property type="match status" value="1"/>
</dbReference>
<gene>
    <name evidence="2" type="ORF">CHS0354_006588</name>
</gene>
<evidence type="ECO:0000259" key="1">
    <source>
        <dbReference type="Pfam" id="PF20266"/>
    </source>
</evidence>
<accession>A0AAE0SWE8</accession>
<dbReference type="InterPro" id="IPR046906">
    <property type="entry name" value="Mab-21_HhH/H2TH-like"/>
</dbReference>
<dbReference type="PANTHER" id="PTHR10656:SF69">
    <property type="entry name" value="MAB-21-LIKE HHH_H2TH-LIKE DOMAIN-CONTAINING PROTEIN"/>
    <property type="match status" value="1"/>
</dbReference>
<proteinExistence type="predicted"/>
<comment type="caution">
    <text evidence="2">The sequence shown here is derived from an EMBL/GenBank/DDBJ whole genome shotgun (WGS) entry which is preliminary data.</text>
</comment>
<dbReference type="Gene3D" id="1.10.1410.40">
    <property type="match status" value="1"/>
</dbReference>
<dbReference type="SMART" id="SM01265">
    <property type="entry name" value="Mab-21"/>
    <property type="match status" value="1"/>
</dbReference>
<protein>
    <recommendedName>
        <fullName evidence="1">Mab-21-like HhH/H2TH-like domain-containing protein</fullName>
    </recommendedName>
</protein>
<feature type="domain" description="Mab-21-like HhH/H2TH-like" evidence="1">
    <location>
        <begin position="248"/>
        <end position="329"/>
    </location>
</feature>